<keyword evidence="6" id="KW-0472">Membrane</keyword>
<evidence type="ECO:0000256" key="6">
    <source>
        <dbReference type="ARBA" id="ARBA00023136"/>
    </source>
</evidence>
<dbReference type="GO" id="GO:0007166">
    <property type="term" value="P:cell surface receptor signaling pathway"/>
    <property type="evidence" value="ECO:0007669"/>
    <property type="project" value="TreeGrafter"/>
</dbReference>
<sequence length="181" mass="20339">MLKRVLLICFFILLLNEASAQEVVQGFIGGAAVLPCHPGNRKLVVITAHWRYDDRKNVYDILNGQGMTTEQDPEYKGRTVTFPAEYSKGNFSLKLGNLQKSDEGSYCCFIPEFNLNECVNLQVKEKPSGIQKPGSNGGVETTAWRIVPLLIPLFSTLLLFSVLTTQITNYTNCNYTNYNYL</sequence>
<keyword evidence="2" id="KW-1003">Cell membrane</keyword>
<dbReference type="Proteomes" id="UP001155660">
    <property type="component" value="Chromosome B22"/>
</dbReference>
<dbReference type="GO" id="GO:0042130">
    <property type="term" value="P:negative regulation of T cell proliferation"/>
    <property type="evidence" value="ECO:0007669"/>
    <property type="project" value="TreeGrafter"/>
</dbReference>
<evidence type="ECO:0000256" key="1">
    <source>
        <dbReference type="ARBA" id="ARBA00004251"/>
    </source>
</evidence>
<dbReference type="GO" id="GO:0031295">
    <property type="term" value="P:T cell costimulation"/>
    <property type="evidence" value="ECO:0007669"/>
    <property type="project" value="TreeGrafter"/>
</dbReference>
<dbReference type="FunFam" id="2.60.40.10:FF:000142">
    <property type="entry name" value="V-set domain-containing T-cell activation inhibitor 1"/>
    <property type="match status" value="1"/>
</dbReference>
<comment type="subcellular location">
    <subcellularLocation>
        <location evidence="1">Cell membrane</location>
        <topology evidence="1">Single-pass type I membrane protein</topology>
    </subcellularLocation>
</comment>
<keyword evidence="8" id="KW-0675">Receptor</keyword>
<evidence type="ECO:0000256" key="11">
    <source>
        <dbReference type="SAM" id="SignalP"/>
    </source>
</evidence>
<keyword evidence="3" id="KW-0812">Transmembrane</keyword>
<keyword evidence="10" id="KW-0393">Immunoglobulin domain</keyword>
<gene>
    <name evidence="13" type="primary">LOC109063794</name>
</gene>
<dbReference type="GO" id="GO:0009897">
    <property type="term" value="C:external side of plasma membrane"/>
    <property type="evidence" value="ECO:0007669"/>
    <property type="project" value="TreeGrafter"/>
</dbReference>
<feature type="signal peptide" evidence="11">
    <location>
        <begin position="1"/>
        <end position="20"/>
    </location>
</feature>
<keyword evidence="4 11" id="KW-0732">Signal</keyword>
<dbReference type="InterPro" id="IPR007110">
    <property type="entry name" value="Ig-like_dom"/>
</dbReference>
<keyword evidence="7" id="KW-1015">Disulfide bond</keyword>
<dbReference type="PANTHER" id="PTHR25466">
    <property type="entry name" value="T-LYMPHOCYTE ACTIVATION ANTIGEN"/>
    <property type="match status" value="1"/>
</dbReference>
<dbReference type="SMART" id="SM00409">
    <property type="entry name" value="IG"/>
    <property type="match status" value="1"/>
</dbReference>
<evidence type="ECO:0000313" key="13">
    <source>
        <dbReference type="RefSeq" id="XP_018936357.2"/>
    </source>
</evidence>
<name>A0A9Q9V3V8_CYPCA</name>
<protein>
    <submittedName>
        <fullName evidence="13">Myelin-oligodendrocyte glycoprotein-like</fullName>
    </submittedName>
</protein>
<evidence type="ECO:0000256" key="8">
    <source>
        <dbReference type="ARBA" id="ARBA00023170"/>
    </source>
</evidence>
<feature type="domain" description="Ig-like" evidence="12">
    <location>
        <begin position="29"/>
        <end position="108"/>
    </location>
</feature>
<dbReference type="AlphaFoldDB" id="A0A9Q9V3V8"/>
<dbReference type="PANTHER" id="PTHR25466:SF14">
    <property type="entry name" value="BUTYROPHILIN SUBFAMILY 2 MEMBER A2-LIKE-RELATED"/>
    <property type="match status" value="1"/>
</dbReference>
<keyword evidence="5" id="KW-1133">Transmembrane helix</keyword>
<dbReference type="GO" id="GO:0042102">
    <property type="term" value="P:positive regulation of T cell proliferation"/>
    <property type="evidence" value="ECO:0007669"/>
    <property type="project" value="TreeGrafter"/>
</dbReference>
<reference evidence="13" key="1">
    <citation type="submission" date="2025-08" db="UniProtKB">
        <authorList>
            <consortium name="RefSeq"/>
        </authorList>
    </citation>
    <scope>IDENTIFICATION</scope>
    <source>
        <tissue evidence="13">Muscle</tissue>
    </source>
</reference>
<dbReference type="PROSITE" id="PS50835">
    <property type="entry name" value="IG_LIKE"/>
    <property type="match status" value="1"/>
</dbReference>
<evidence type="ECO:0000256" key="10">
    <source>
        <dbReference type="ARBA" id="ARBA00023319"/>
    </source>
</evidence>
<dbReference type="Pfam" id="PF07686">
    <property type="entry name" value="V-set"/>
    <property type="match status" value="1"/>
</dbReference>
<dbReference type="GO" id="GO:0071222">
    <property type="term" value="P:cellular response to lipopolysaccharide"/>
    <property type="evidence" value="ECO:0007669"/>
    <property type="project" value="TreeGrafter"/>
</dbReference>
<dbReference type="InterPro" id="IPR013106">
    <property type="entry name" value="Ig_V-set"/>
</dbReference>
<evidence type="ECO:0000256" key="9">
    <source>
        <dbReference type="ARBA" id="ARBA00023180"/>
    </source>
</evidence>
<keyword evidence="9" id="KW-0325">Glycoprotein</keyword>
<evidence type="ECO:0000256" key="7">
    <source>
        <dbReference type="ARBA" id="ARBA00023157"/>
    </source>
</evidence>
<dbReference type="GO" id="GO:0006955">
    <property type="term" value="P:immune response"/>
    <property type="evidence" value="ECO:0007669"/>
    <property type="project" value="TreeGrafter"/>
</dbReference>
<dbReference type="InterPro" id="IPR003599">
    <property type="entry name" value="Ig_sub"/>
</dbReference>
<evidence type="ECO:0000256" key="3">
    <source>
        <dbReference type="ARBA" id="ARBA00022692"/>
    </source>
</evidence>
<evidence type="ECO:0000256" key="4">
    <source>
        <dbReference type="ARBA" id="ARBA00022729"/>
    </source>
</evidence>
<evidence type="ECO:0000256" key="2">
    <source>
        <dbReference type="ARBA" id="ARBA00022475"/>
    </source>
</evidence>
<accession>A0A9Q9V3V8</accession>
<dbReference type="GeneID" id="109063794"/>
<organism evidence="13">
    <name type="scientific">Cyprinus carpio</name>
    <name type="common">Common carp</name>
    <dbReference type="NCBI Taxonomy" id="7962"/>
    <lineage>
        <taxon>Eukaryota</taxon>
        <taxon>Metazoa</taxon>
        <taxon>Chordata</taxon>
        <taxon>Craniata</taxon>
        <taxon>Vertebrata</taxon>
        <taxon>Euteleostomi</taxon>
        <taxon>Actinopterygii</taxon>
        <taxon>Neopterygii</taxon>
        <taxon>Teleostei</taxon>
        <taxon>Ostariophysi</taxon>
        <taxon>Cypriniformes</taxon>
        <taxon>Cyprinidae</taxon>
        <taxon>Cyprininae</taxon>
        <taxon>Cyprinus</taxon>
    </lineage>
</organism>
<dbReference type="KEGG" id="ccar:109063794"/>
<evidence type="ECO:0000259" key="12">
    <source>
        <dbReference type="PROSITE" id="PS50835"/>
    </source>
</evidence>
<proteinExistence type="predicted"/>
<dbReference type="RefSeq" id="XP_018936357.2">
    <property type="nucleotide sequence ID" value="XM_019080812.2"/>
</dbReference>
<dbReference type="InterPro" id="IPR051713">
    <property type="entry name" value="T-cell_Activation_Regulation"/>
</dbReference>
<evidence type="ECO:0000256" key="5">
    <source>
        <dbReference type="ARBA" id="ARBA00022989"/>
    </source>
</evidence>
<dbReference type="OrthoDB" id="9898017at2759"/>
<feature type="chain" id="PRO_5040385272" evidence="11">
    <location>
        <begin position="21"/>
        <end position="181"/>
    </location>
</feature>